<comment type="caution">
    <text evidence="1">The sequence shown here is derived from an EMBL/GenBank/DDBJ whole genome shotgun (WGS) entry which is preliminary data.</text>
</comment>
<accession>A0ABN7WH99</accession>
<protein>
    <submittedName>
        <fullName evidence="1">11308_t:CDS:1</fullName>
    </submittedName>
</protein>
<keyword evidence="2" id="KW-1185">Reference proteome</keyword>
<gene>
    <name evidence="1" type="ORF">GMARGA_LOCUS31023</name>
</gene>
<organism evidence="1 2">
    <name type="scientific">Gigaspora margarita</name>
    <dbReference type="NCBI Taxonomy" id="4874"/>
    <lineage>
        <taxon>Eukaryota</taxon>
        <taxon>Fungi</taxon>
        <taxon>Fungi incertae sedis</taxon>
        <taxon>Mucoromycota</taxon>
        <taxon>Glomeromycotina</taxon>
        <taxon>Glomeromycetes</taxon>
        <taxon>Diversisporales</taxon>
        <taxon>Gigasporaceae</taxon>
        <taxon>Gigaspora</taxon>
    </lineage>
</organism>
<proteinExistence type="predicted"/>
<name>A0ABN7WH99_GIGMA</name>
<sequence>TQPIIFSKDLSSDNPYYIFYDQPKGIQQVFHEYKLWPSGGFRLKYENNYYDQSDEKKDNKEIVDNIKVLIEEEQLNRACKPHGIEKSRRPIRGTVKVDNVNERYEAGYEVKKNIDKGVKKTQNSGQTEIEIKKDKNEACFNSSKSSESTKVKYDREMRISKVDNRPFGIVKKATITSCTSGLDDLDKEHE</sequence>
<feature type="non-terminal residue" evidence="1">
    <location>
        <position position="1"/>
    </location>
</feature>
<dbReference type="Proteomes" id="UP000789901">
    <property type="component" value="Unassembled WGS sequence"/>
</dbReference>
<reference evidence="1 2" key="1">
    <citation type="submission" date="2021-06" db="EMBL/GenBank/DDBJ databases">
        <authorList>
            <person name="Kallberg Y."/>
            <person name="Tangrot J."/>
            <person name="Rosling A."/>
        </authorList>
    </citation>
    <scope>NUCLEOTIDE SEQUENCE [LARGE SCALE GENOMIC DNA]</scope>
    <source>
        <strain evidence="1 2">120-4 pot B 10/14</strain>
    </source>
</reference>
<feature type="non-terminal residue" evidence="1">
    <location>
        <position position="190"/>
    </location>
</feature>
<dbReference type="EMBL" id="CAJVQB010045220">
    <property type="protein sequence ID" value="CAG8832368.1"/>
    <property type="molecule type" value="Genomic_DNA"/>
</dbReference>
<evidence type="ECO:0000313" key="2">
    <source>
        <dbReference type="Proteomes" id="UP000789901"/>
    </source>
</evidence>
<evidence type="ECO:0000313" key="1">
    <source>
        <dbReference type="EMBL" id="CAG8832368.1"/>
    </source>
</evidence>